<name>A0A942UUP9_9FIRM</name>
<evidence type="ECO:0000256" key="2">
    <source>
        <dbReference type="ARBA" id="ARBA00022840"/>
    </source>
</evidence>
<dbReference type="InterPro" id="IPR045076">
    <property type="entry name" value="MutS"/>
</dbReference>
<evidence type="ECO:0000313" key="6">
    <source>
        <dbReference type="EMBL" id="MBS4538933.1"/>
    </source>
</evidence>
<dbReference type="AlphaFoldDB" id="A0A942UUP9"/>
<dbReference type="PANTHER" id="PTHR11361:SF152">
    <property type="entry name" value="DNA MISMATCH REPAIR PROTEIN"/>
    <property type="match status" value="1"/>
</dbReference>
<dbReference type="GO" id="GO:0005524">
    <property type="term" value="F:ATP binding"/>
    <property type="evidence" value="ECO:0007669"/>
    <property type="project" value="UniProtKB-KW"/>
</dbReference>
<keyword evidence="4" id="KW-0472">Membrane</keyword>
<keyword evidence="2" id="KW-0067">ATP-binding</keyword>
<dbReference type="SMART" id="SM00534">
    <property type="entry name" value="MUTSac"/>
    <property type="match status" value="1"/>
</dbReference>
<dbReference type="InterPro" id="IPR000432">
    <property type="entry name" value="DNA_mismatch_repair_MutS_C"/>
</dbReference>
<keyword evidence="3" id="KW-0238">DNA-binding</keyword>
<dbReference type="GO" id="GO:0006298">
    <property type="term" value="P:mismatch repair"/>
    <property type="evidence" value="ECO:0007669"/>
    <property type="project" value="InterPro"/>
</dbReference>
<dbReference type="GO" id="GO:0140664">
    <property type="term" value="F:ATP-dependent DNA damage sensor activity"/>
    <property type="evidence" value="ECO:0007669"/>
    <property type="project" value="InterPro"/>
</dbReference>
<dbReference type="Pfam" id="PF00488">
    <property type="entry name" value="MutS_V"/>
    <property type="match status" value="1"/>
</dbReference>
<dbReference type="PANTHER" id="PTHR11361">
    <property type="entry name" value="DNA MISMATCH REPAIR PROTEIN MUTS FAMILY MEMBER"/>
    <property type="match status" value="1"/>
</dbReference>
<feature type="transmembrane region" description="Helical" evidence="4">
    <location>
        <begin position="160"/>
        <end position="179"/>
    </location>
</feature>
<keyword evidence="1" id="KW-0547">Nucleotide-binding</keyword>
<keyword evidence="4" id="KW-0812">Transmembrane</keyword>
<organism evidence="6 7">
    <name type="scientific">Anaeromonas frigoriresistens</name>
    <dbReference type="NCBI Taxonomy" id="2683708"/>
    <lineage>
        <taxon>Bacteria</taxon>
        <taxon>Bacillati</taxon>
        <taxon>Bacillota</taxon>
        <taxon>Tissierellia</taxon>
        <taxon>Tissierellales</taxon>
        <taxon>Thermohalobacteraceae</taxon>
        <taxon>Anaeromonas</taxon>
    </lineage>
</organism>
<dbReference type="InterPro" id="IPR036187">
    <property type="entry name" value="DNA_mismatch_repair_MutS_sf"/>
</dbReference>
<dbReference type="Gene3D" id="1.10.1420.10">
    <property type="match status" value="1"/>
</dbReference>
<keyword evidence="7" id="KW-1185">Reference proteome</keyword>
<dbReference type="SUPFAM" id="SSF52540">
    <property type="entry name" value="P-loop containing nucleoside triphosphate hydrolases"/>
    <property type="match status" value="1"/>
</dbReference>
<feature type="transmembrane region" description="Helical" evidence="4">
    <location>
        <begin position="135"/>
        <end position="154"/>
    </location>
</feature>
<dbReference type="SUPFAM" id="SSF48334">
    <property type="entry name" value="DNA repair protein MutS, domain III"/>
    <property type="match status" value="1"/>
</dbReference>
<dbReference type="Pfam" id="PF05192">
    <property type="entry name" value="MutS_III"/>
    <property type="match status" value="1"/>
</dbReference>
<comment type="caution">
    <text evidence="6">The sequence shown here is derived from an EMBL/GenBank/DDBJ whole genome shotgun (WGS) entry which is preliminary data.</text>
</comment>
<evidence type="ECO:0000256" key="1">
    <source>
        <dbReference type="ARBA" id="ARBA00022741"/>
    </source>
</evidence>
<dbReference type="Proteomes" id="UP000724672">
    <property type="component" value="Unassembled WGS sequence"/>
</dbReference>
<evidence type="ECO:0000256" key="4">
    <source>
        <dbReference type="SAM" id="Phobius"/>
    </source>
</evidence>
<dbReference type="RefSeq" id="WP_203366857.1">
    <property type="nucleotide sequence ID" value="NZ_WSFT01000039.1"/>
</dbReference>
<evidence type="ECO:0000313" key="7">
    <source>
        <dbReference type="Proteomes" id="UP000724672"/>
    </source>
</evidence>
<dbReference type="Gene3D" id="3.40.50.300">
    <property type="entry name" value="P-loop containing nucleotide triphosphate hydrolases"/>
    <property type="match status" value="1"/>
</dbReference>
<dbReference type="InterPro" id="IPR027417">
    <property type="entry name" value="P-loop_NTPase"/>
</dbReference>
<feature type="domain" description="DNA mismatch repair proteins mutS family" evidence="5">
    <location>
        <begin position="333"/>
        <end position="517"/>
    </location>
</feature>
<dbReference type="EMBL" id="WSFT01000039">
    <property type="protein sequence ID" value="MBS4538933.1"/>
    <property type="molecule type" value="Genomic_DNA"/>
</dbReference>
<dbReference type="GO" id="GO:0005829">
    <property type="term" value="C:cytosol"/>
    <property type="evidence" value="ECO:0007669"/>
    <property type="project" value="TreeGrafter"/>
</dbReference>
<gene>
    <name evidence="6" type="ORF">GOQ27_10680</name>
</gene>
<reference evidence="6" key="1">
    <citation type="submission" date="2019-12" db="EMBL/GenBank/DDBJ databases">
        <title>Clostridiaceae gen. nov. sp. nov., isolated from sediment in Xinjiang, China.</title>
        <authorList>
            <person name="Zhang R."/>
        </authorList>
    </citation>
    <scope>NUCLEOTIDE SEQUENCE</scope>
    <source>
        <strain evidence="6">D2Q-11</strain>
    </source>
</reference>
<evidence type="ECO:0000259" key="5">
    <source>
        <dbReference type="SMART" id="SM00534"/>
    </source>
</evidence>
<sequence length="521" mass="60029">MIENIKSIFFNKKKVIYDINRKRKFKLIRSLFDKYKEKDNYIDDSTWDDLNIDKVYSQLDRTLTTPGEQTLYKILRTPLIDKKLLEERGKIIAIFNKNKELRTKIHEELIKLDRTDDDVIFVLKERLHSDFILKVIYNLFALISVVNIALIFIIPGYRDVLIATLVVISGMNMFLHYAAGRKIGDKIEAIQYTGNMIKISGSLLSIIHNELPNYHFELKTIYNKIKMIGRKSGIISKVEGLDVIADYINILFLVKERNYYSIVDDVNKYKEDIIKLYNLIGEIDAYISISLYRENLSYYSEPIFIKDKKVLETEGLIHPLLENPVANSISFEEGGMILTGSNMSGKSTFLRTIGVNALLAQTIYTVLANEYKSSFYKIVSSISLQDNIGEGKSYYFAEAEAILKMINTRGEEVTTLALIDEIFKGTNPVERINAAAEILNYLEENGAFTIVATHDLNLIPLISGYIRYYFMENMTDAGMVFDYKLRKGVSPTRNAVKILKYINYPEDLLHRIDKRLLENEG</sequence>
<dbReference type="InterPro" id="IPR007696">
    <property type="entry name" value="DNA_mismatch_repair_MutS_core"/>
</dbReference>
<proteinExistence type="predicted"/>
<dbReference type="GO" id="GO:0030983">
    <property type="term" value="F:mismatched DNA binding"/>
    <property type="evidence" value="ECO:0007669"/>
    <property type="project" value="InterPro"/>
</dbReference>
<protein>
    <submittedName>
        <fullName evidence="6">DNA mismatch repair protein MutS</fullName>
    </submittedName>
</protein>
<accession>A0A942UUP9</accession>
<evidence type="ECO:0000256" key="3">
    <source>
        <dbReference type="ARBA" id="ARBA00023125"/>
    </source>
</evidence>
<keyword evidence="4" id="KW-1133">Transmembrane helix</keyword>